<feature type="compositionally biased region" description="Gly residues" evidence="3">
    <location>
        <begin position="337"/>
        <end position="350"/>
    </location>
</feature>
<dbReference type="Pfam" id="PF00076">
    <property type="entry name" value="RRM_1"/>
    <property type="match status" value="3"/>
</dbReference>
<feature type="region of interest" description="Disordered" evidence="3">
    <location>
        <begin position="204"/>
        <end position="226"/>
    </location>
</feature>
<evidence type="ECO:0000256" key="1">
    <source>
        <dbReference type="ARBA" id="ARBA00022884"/>
    </source>
</evidence>
<name>A0A2G5V9Z9_9PELO</name>
<dbReference type="OrthoDB" id="439808at2759"/>
<dbReference type="CDD" id="cd12353">
    <property type="entry name" value="RRM2_TIA1_like"/>
    <property type="match status" value="1"/>
</dbReference>
<dbReference type="SUPFAM" id="SSF54928">
    <property type="entry name" value="RNA-binding domain, RBD"/>
    <property type="match status" value="3"/>
</dbReference>
<feature type="domain" description="RRM" evidence="4">
    <location>
        <begin position="244"/>
        <end position="315"/>
    </location>
</feature>
<evidence type="ECO:0000313" key="6">
    <source>
        <dbReference type="Proteomes" id="UP000230233"/>
    </source>
</evidence>
<dbReference type="GO" id="GO:0003729">
    <property type="term" value="F:mRNA binding"/>
    <property type="evidence" value="ECO:0007669"/>
    <property type="project" value="InterPro"/>
</dbReference>
<comment type="caution">
    <text evidence="5">The sequence shown here is derived from an EMBL/GenBank/DDBJ whole genome shotgun (WGS) entry which is preliminary data.</text>
</comment>
<evidence type="ECO:0000313" key="5">
    <source>
        <dbReference type="EMBL" id="PIC48614.1"/>
    </source>
</evidence>
<feature type="domain" description="RRM" evidence="4">
    <location>
        <begin position="37"/>
        <end position="112"/>
    </location>
</feature>
<accession>A0A2G5V9Z9</accession>
<dbReference type="FunFam" id="3.30.70.330:FF:001192">
    <property type="entry name" value="TIA-1/TIAL RNA binding protein homolog"/>
    <property type="match status" value="1"/>
</dbReference>
<dbReference type="Gene3D" id="3.30.70.330">
    <property type="match status" value="3"/>
</dbReference>
<feature type="compositionally biased region" description="Pro residues" evidence="3">
    <location>
        <begin position="352"/>
        <end position="370"/>
    </location>
</feature>
<feature type="region of interest" description="Disordered" evidence="3">
    <location>
        <begin position="312"/>
        <end position="374"/>
    </location>
</feature>
<feature type="compositionally biased region" description="Basic and acidic residues" evidence="3">
    <location>
        <begin position="206"/>
        <end position="226"/>
    </location>
</feature>
<dbReference type="InterPro" id="IPR035979">
    <property type="entry name" value="RBD_domain_sf"/>
</dbReference>
<dbReference type="InterPro" id="IPR003954">
    <property type="entry name" value="RRM_euk-type"/>
</dbReference>
<keyword evidence="6" id="KW-1185">Reference proteome</keyword>
<dbReference type="PANTHER" id="PTHR47640">
    <property type="entry name" value="TRNA SELENOCYSTEINE 1-ASSOCIATED PROTEIN 1-RELATED-RELATED"/>
    <property type="match status" value="1"/>
</dbReference>
<dbReference type="InterPro" id="IPR012677">
    <property type="entry name" value="Nucleotide-bd_a/b_plait_sf"/>
</dbReference>
<organism evidence="5 6">
    <name type="scientific">Caenorhabditis nigoni</name>
    <dbReference type="NCBI Taxonomy" id="1611254"/>
    <lineage>
        <taxon>Eukaryota</taxon>
        <taxon>Metazoa</taxon>
        <taxon>Ecdysozoa</taxon>
        <taxon>Nematoda</taxon>
        <taxon>Chromadorea</taxon>
        <taxon>Rhabditida</taxon>
        <taxon>Rhabditina</taxon>
        <taxon>Rhabditomorpha</taxon>
        <taxon>Rhabditoidea</taxon>
        <taxon>Rhabditidae</taxon>
        <taxon>Peloderinae</taxon>
        <taxon>Caenorhabditis</taxon>
    </lineage>
</organism>
<gene>
    <name evidence="5" type="primary">Cnig_chr_II.g7519</name>
    <name evidence="5" type="ORF">B9Z55_007519</name>
</gene>
<dbReference type="PANTHER" id="PTHR47640:SF5">
    <property type="entry name" value="RRM DOMAIN-CONTAINING PROTEIN"/>
    <property type="match status" value="1"/>
</dbReference>
<dbReference type="SMART" id="SM00360">
    <property type="entry name" value="RRM"/>
    <property type="match status" value="3"/>
</dbReference>
<reference evidence="6" key="1">
    <citation type="submission" date="2017-10" db="EMBL/GenBank/DDBJ databases">
        <title>Rapid genome shrinkage in a self-fertile nematode reveals novel sperm competition proteins.</title>
        <authorList>
            <person name="Yin D."/>
            <person name="Schwarz E.M."/>
            <person name="Thomas C.G."/>
            <person name="Felde R.L."/>
            <person name="Korf I.F."/>
            <person name="Cutter A.D."/>
            <person name="Schartner C.M."/>
            <person name="Ralston E.J."/>
            <person name="Meyer B.J."/>
            <person name="Haag E.S."/>
        </authorList>
    </citation>
    <scope>NUCLEOTIDE SEQUENCE [LARGE SCALE GENOMIC DNA]</scope>
    <source>
        <strain evidence="6">JU1422</strain>
    </source>
</reference>
<evidence type="ECO:0000256" key="2">
    <source>
        <dbReference type="PROSITE-ProRule" id="PRU00176"/>
    </source>
</evidence>
<dbReference type="STRING" id="1611254.A0A2G5V9Z9"/>
<proteinExistence type="predicted"/>
<dbReference type="Proteomes" id="UP000230233">
    <property type="component" value="Chromosome II"/>
</dbReference>
<dbReference type="PROSITE" id="PS50102">
    <property type="entry name" value="RRM"/>
    <property type="match status" value="3"/>
</dbReference>
<dbReference type="FunFam" id="3.30.70.330:FF:000419">
    <property type="entry name" value="CLUMA_CG006354, isoform A"/>
    <property type="match status" value="1"/>
</dbReference>
<dbReference type="SMART" id="SM00361">
    <property type="entry name" value="RRM_1"/>
    <property type="match status" value="3"/>
</dbReference>
<protein>
    <recommendedName>
        <fullName evidence="4">RRM domain-containing protein</fullName>
    </recommendedName>
</protein>
<feature type="domain" description="RRM" evidence="4">
    <location>
        <begin position="128"/>
        <end position="206"/>
    </location>
</feature>
<evidence type="ECO:0000256" key="3">
    <source>
        <dbReference type="SAM" id="MobiDB-lite"/>
    </source>
</evidence>
<dbReference type="InterPro" id="IPR050825">
    <property type="entry name" value="RBM42_RBP45_47-like"/>
</dbReference>
<keyword evidence="1 2" id="KW-0694">RNA-binding</keyword>
<dbReference type="AlphaFoldDB" id="A0A2G5V9Z9"/>
<dbReference type="EMBL" id="PDUG01000002">
    <property type="protein sequence ID" value="PIC48614.1"/>
    <property type="molecule type" value="Genomic_DNA"/>
</dbReference>
<evidence type="ECO:0000259" key="4">
    <source>
        <dbReference type="PROSITE" id="PS50102"/>
    </source>
</evidence>
<sequence length="411" mass="45811">MSSFYQNDDSSGYNPRVHARFAEREGYYLASGSEDPRTLFVGNLDPAITDEFLATLFNQIGAVTKAKVCFDGMNDPFAFIEFSDHNQAGQALQAMNGRSLLDREMRVNWAIDAREQGDSRKQETSRHFHVFVGDLSSEVDSTKLREAFLAFGEVSEAKIIRDTATNKAKGYGFVSYPRREDAERAIEQMNGQWLGRRTIRTNWATRKPEEEGGGERRDRGDRGERRHYEKTFDEIYNQTSADNTSVYVGQINQLTEDEIRRAFDRFGPINEVRMFKVQGYAFVKFEQKEAAARAIVQMNNAEIQGQQVRCSWGKSGESNASKSNDGGGGNTRSSYGYGYGRGDGPSGGGSAPFPPFNGPPPGAPGGPGAPPAGGNSQYWQYYAQYYNNPQLMQQWNNYWQGGKQGPPPSGN</sequence>
<dbReference type="InterPro" id="IPR000504">
    <property type="entry name" value="RRM_dom"/>
</dbReference>